<feature type="compositionally biased region" description="Acidic residues" evidence="1">
    <location>
        <begin position="7"/>
        <end position="17"/>
    </location>
</feature>
<dbReference type="OrthoDB" id="9770340at2"/>
<dbReference type="Proteomes" id="UP000220527">
    <property type="component" value="Unassembled WGS sequence"/>
</dbReference>
<accession>A0A2A6RPH0</accession>
<dbReference type="Pfam" id="PF03235">
    <property type="entry name" value="GmrSD_N"/>
    <property type="match status" value="1"/>
</dbReference>
<feature type="region of interest" description="Disordered" evidence="1">
    <location>
        <begin position="1"/>
        <end position="30"/>
    </location>
</feature>
<name>A0A2A6RPH0_9CHLR</name>
<protein>
    <recommendedName>
        <fullName evidence="2">GmrSD restriction endonucleases N-terminal domain-containing protein</fullName>
    </recommendedName>
</protein>
<organism evidence="3 4">
    <name type="scientific">Candidatus Viridilinea mediisalina</name>
    <dbReference type="NCBI Taxonomy" id="2024553"/>
    <lineage>
        <taxon>Bacteria</taxon>
        <taxon>Bacillati</taxon>
        <taxon>Chloroflexota</taxon>
        <taxon>Chloroflexia</taxon>
        <taxon>Chloroflexales</taxon>
        <taxon>Chloroflexineae</taxon>
        <taxon>Oscillochloridaceae</taxon>
        <taxon>Candidatus Viridilinea</taxon>
    </lineage>
</organism>
<reference evidence="4" key="1">
    <citation type="submission" date="2017-08" db="EMBL/GenBank/DDBJ databases">
        <authorList>
            <person name="Grouzdev D.S."/>
            <person name="Gaisin V.A."/>
            <person name="Rysina M.S."/>
            <person name="Gorlenko V.M."/>
        </authorList>
    </citation>
    <scope>NUCLEOTIDE SEQUENCE [LARGE SCALE GENOMIC DNA]</scope>
    <source>
        <strain evidence="4">Kir15-3F</strain>
    </source>
</reference>
<evidence type="ECO:0000256" key="1">
    <source>
        <dbReference type="SAM" id="MobiDB-lite"/>
    </source>
</evidence>
<gene>
    <name evidence="3" type="ORF">CJ255_01620</name>
</gene>
<dbReference type="AlphaFoldDB" id="A0A2A6RPH0"/>
<evidence type="ECO:0000313" key="4">
    <source>
        <dbReference type="Proteomes" id="UP000220527"/>
    </source>
</evidence>
<proteinExistence type="predicted"/>
<evidence type="ECO:0000259" key="2">
    <source>
        <dbReference type="Pfam" id="PF03235"/>
    </source>
</evidence>
<sequence>MTANDDRLDDETPELNEENTGVEREDVVGEDRSAAPFDPTLIRVETRALTIDLLLARMQEEEINLTPDFQRKAGIWSNEAQSRLIESILTRIPLPAFYLDTTDDDQWIVVDGLQRLTTLRRFAISQELRLCGLEFLTQLNGKSFDELPRNFQRRIRETQVTAFLIARGTPDEVKFTIFRRINTGGKPLSPQEIRHALNQGPVTALLAELAQADEFQRAIDRGVASDRMDDRELVLRFFAFNINSYTNYVRQDFDTFLNGAMKQINKLPQAELDRLTAEFKRAMVWAYKIFGRDAFRKRYKAEAKRQPINKPLFEAWAINLHTRSDEQLAQLVERRDLLIAKFIDLMNEDRTFDNAISQGTGDVKKVKYRFTRLGELIEEVLA</sequence>
<comment type="caution">
    <text evidence="3">The sequence shown here is derived from an EMBL/GenBank/DDBJ whole genome shotgun (WGS) entry which is preliminary data.</text>
</comment>
<dbReference type="PANTHER" id="PTHR39639:SF1">
    <property type="entry name" value="DUF262 DOMAIN-CONTAINING PROTEIN"/>
    <property type="match status" value="1"/>
</dbReference>
<dbReference type="InterPro" id="IPR004919">
    <property type="entry name" value="GmrSD_N"/>
</dbReference>
<dbReference type="PANTHER" id="PTHR39639">
    <property type="entry name" value="CHROMOSOME 16, WHOLE GENOME SHOTGUN SEQUENCE"/>
    <property type="match status" value="1"/>
</dbReference>
<keyword evidence="4" id="KW-1185">Reference proteome</keyword>
<evidence type="ECO:0000313" key="3">
    <source>
        <dbReference type="EMBL" id="PDW04768.1"/>
    </source>
</evidence>
<dbReference type="EMBL" id="NQWI01000004">
    <property type="protein sequence ID" value="PDW04768.1"/>
    <property type="molecule type" value="Genomic_DNA"/>
</dbReference>
<dbReference type="RefSeq" id="WP_097642350.1">
    <property type="nucleotide sequence ID" value="NZ_NQWI01000004.1"/>
</dbReference>
<feature type="compositionally biased region" description="Basic and acidic residues" evidence="1">
    <location>
        <begin position="21"/>
        <end position="30"/>
    </location>
</feature>
<feature type="domain" description="GmrSD restriction endonucleases N-terminal" evidence="2">
    <location>
        <begin position="60"/>
        <end position="196"/>
    </location>
</feature>